<proteinExistence type="predicted"/>
<dbReference type="PROSITE" id="PS50801">
    <property type="entry name" value="STAS"/>
    <property type="match status" value="1"/>
</dbReference>
<dbReference type="HOGENOM" id="CLU_115403_3_1_11"/>
<sequence length="159" mass="16720">MVGRLDDGQSRGMGVAASGRGEVEWMVSSGPEEVGDSEPVVVVEPRQDATVVHVAGELDMLTAPQVEAAVLREVRSAADVIVLDLSRVTFLGLQGLSIIVVAQEEAGDTEVRVVASTPVTLRPLQLTQIDRLVDVYGSLAEALAPATPQPGEPGRSVRQ</sequence>
<dbReference type="Gene3D" id="3.30.750.24">
    <property type="entry name" value="STAS domain"/>
    <property type="match status" value="1"/>
</dbReference>
<dbReference type="EMBL" id="CP009110">
    <property type="protein sequence ID" value="AIJ24767.1"/>
    <property type="molecule type" value="Genomic_DNA"/>
</dbReference>
<evidence type="ECO:0000259" key="1">
    <source>
        <dbReference type="PROSITE" id="PS50801"/>
    </source>
</evidence>
<gene>
    <name evidence="2" type="ORF">AMETH_4675</name>
</gene>
<dbReference type="Pfam" id="PF01740">
    <property type="entry name" value="STAS"/>
    <property type="match status" value="1"/>
</dbReference>
<dbReference type="AlphaFoldDB" id="A0A076N470"/>
<keyword evidence="3" id="KW-1185">Reference proteome</keyword>
<dbReference type="SUPFAM" id="SSF52091">
    <property type="entry name" value="SpoIIaa-like"/>
    <property type="match status" value="1"/>
</dbReference>
<dbReference type="OrthoDB" id="3576811at2"/>
<reference evidence="2 3" key="1">
    <citation type="submission" date="2014-07" db="EMBL/GenBank/DDBJ databases">
        <title>Whole Genome Sequence of the Amycolatopsis methanolica 239.</title>
        <authorList>
            <person name="Tang B."/>
        </authorList>
    </citation>
    <scope>NUCLEOTIDE SEQUENCE [LARGE SCALE GENOMIC DNA]</scope>
    <source>
        <strain evidence="2 3">239</strain>
    </source>
</reference>
<feature type="domain" description="STAS" evidence="1">
    <location>
        <begin position="39"/>
        <end position="146"/>
    </location>
</feature>
<organism evidence="2 3">
    <name type="scientific">Amycolatopsis methanolica 239</name>
    <dbReference type="NCBI Taxonomy" id="1068978"/>
    <lineage>
        <taxon>Bacteria</taxon>
        <taxon>Bacillati</taxon>
        <taxon>Actinomycetota</taxon>
        <taxon>Actinomycetes</taxon>
        <taxon>Pseudonocardiales</taxon>
        <taxon>Pseudonocardiaceae</taxon>
        <taxon>Amycolatopsis</taxon>
        <taxon>Amycolatopsis methanolica group</taxon>
    </lineage>
</organism>
<dbReference type="PATRIC" id="fig|1068978.7.peg.5025"/>
<dbReference type="InterPro" id="IPR036513">
    <property type="entry name" value="STAS_dom_sf"/>
</dbReference>
<dbReference type="InterPro" id="IPR002645">
    <property type="entry name" value="STAS_dom"/>
</dbReference>
<dbReference type="CDD" id="cd07043">
    <property type="entry name" value="STAS_anti-anti-sigma_factors"/>
    <property type="match status" value="1"/>
</dbReference>
<dbReference type="eggNOG" id="COG1366">
    <property type="taxonomic scope" value="Bacteria"/>
</dbReference>
<dbReference type="PANTHER" id="PTHR33495">
    <property type="entry name" value="ANTI-SIGMA FACTOR ANTAGONIST TM_1081-RELATED-RELATED"/>
    <property type="match status" value="1"/>
</dbReference>
<protein>
    <submittedName>
        <fullName evidence="2">Stage II sporulation protein</fullName>
    </submittedName>
</protein>
<dbReference type="STRING" id="1068978.AMETH_4675"/>
<evidence type="ECO:0000313" key="3">
    <source>
        <dbReference type="Proteomes" id="UP000062973"/>
    </source>
</evidence>
<evidence type="ECO:0000313" key="2">
    <source>
        <dbReference type="EMBL" id="AIJ24767.1"/>
    </source>
</evidence>
<dbReference type="KEGG" id="amq:AMETH_4675"/>
<dbReference type="PANTHER" id="PTHR33495:SF13">
    <property type="entry name" value="ANTI-SIGMA-F FACTOR ANTAGONIST RSFB"/>
    <property type="match status" value="1"/>
</dbReference>
<dbReference type="Proteomes" id="UP000062973">
    <property type="component" value="Chromosome"/>
</dbReference>
<name>A0A076N470_AMYME</name>
<accession>A0A076N470</accession>
<dbReference type="GO" id="GO:0043856">
    <property type="term" value="F:anti-sigma factor antagonist activity"/>
    <property type="evidence" value="ECO:0007669"/>
    <property type="project" value="TreeGrafter"/>
</dbReference>